<dbReference type="Pfam" id="PF02836">
    <property type="entry name" value="Glyco_hydro_2_C"/>
    <property type="match status" value="1"/>
</dbReference>
<dbReference type="InterPro" id="IPR006102">
    <property type="entry name" value="Ig-like_GH2"/>
</dbReference>
<dbReference type="InterPro" id="IPR017853">
    <property type="entry name" value="GH"/>
</dbReference>
<dbReference type="SUPFAM" id="SSF51445">
    <property type="entry name" value="(Trans)glycosidases"/>
    <property type="match status" value="1"/>
</dbReference>
<evidence type="ECO:0000256" key="1">
    <source>
        <dbReference type="ARBA" id="ARBA00007401"/>
    </source>
</evidence>
<dbReference type="PANTHER" id="PTHR42732:SF3">
    <property type="entry name" value="HYDROLASE"/>
    <property type="match status" value="1"/>
</dbReference>
<dbReference type="InterPro" id="IPR006103">
    <property type="entry name" value="Glyco_hydro_2_cat"/>
</dbReference>
<dbReference type="Pfam" id="PF02837">
    <property type="entry name" value="Glyco_hydro_2_N"/>
    <property type="match status" value="1"/>
</dbReference>
<accession>A0A6B8RWN4</accession>
<dbReference type="RefSeq" id="WP_155705552.1">
    <property type="nucleotide sequence ID" value="NZ_CP034235.1"/>
</dbReference>
<evidence type="ECO:0000256" key="3">
    <source>
        <dbReference type="ARBA" id="ARBA00023295"/>
    </source>
</evidence>
<comment type="similarity">
    <text evidence="1">Belongs to the glycosyl hydrolase 2 family.</text>
</comment>
<dbReference type="AlphaFoldDB" id="A0A6B8RWN4"/>
<organism evidence="7 8">
    <name type="scientific">Paenibacillus psychroresistens</name>
    <dbReference type="NCBI Taxonomy" id="1778678"/>
    <lineage>
        <taxon>Bacteria</taxon>
        <taxon>Bacillati</taxon>
        <taxon>Bacillota</taxon>
        <taxon>Bacilli</taxon>
        <taxon>Bacillales</taxon>
        <taxon>Paenibacillaceae</taxon>
        <taxon>Paenibacillus</taxon>
    </lineage>
</organism>
<dbReference type="InterPro" id="IPR051913">
    <property type="entry name" value="GH2_Domain-Containing"/>
</dbReference>
<evidence type="ECO:0000313" key="8">
    <source>
        <dbReference type="Proteomes" id="UP000426246"/>
    </source>
</evidence>
<dbReference type="SUPFAM" id="SSF49785">
    <property type="entry name" value="Galactose-binding domain-like"/>
    <property type="match status" value="1"/>
</dbReference>
<evidence type="ECO:0000259" key="6">
    <source>
        <dbReference type="Pfam" id="PF02837"/>
    </source>
</evidence>
<dbReference type="PANTHER" id="PTHR42732">
    <property type="entry name" value="BETA-GALACTOSIDASE"/>
    <property type="match status" value="1"/>
</dbReference>
<evidence type="ECO:0000256" key="2">
    <source>
        <dbReference type="ARBA" id="ARBA00022801"/>
    </source>
</evidence>
<dbReference type="GO" id="GO:0005975">
    <property type="term" value="P:carbohydrate metabolic process"/>
    <property type="evidence" value="ECO:0007669"/>
    <property type="project" value="InterPro"/>
</dbReference>
<dbReference type="InterPro" id="IPR013783">
    <property type="entry name" value="Ig-like_fold"/>
</dbReference>
<dbReference type="KEGG" id="ppsc:EHS13_29270"/>
<dbReference type="Proteomes" id="UP000426246">
    <property type="component" value="Chromosome"/>
</dbReference>
<keyword evidence="3" id="KW-0326">Glycosidase</keyword>
<dbReference type="InterPro" id="IPR036156">
    <property type="entry name" value="Beta-gal/glucu_dom_sf"/>
</dbReference>
<keyword evidence="2 7" id="KW-0378">Hydrolase</keyword>
<feature type="domain" description="Glycosyl hydrolases family 2 sugar binding" evidence="6">
    <location>
        <begin position="15"/>
        <end position="149"/>
    </location>
</feature>
<dbReference type="Gene3D" id="3.20.20.80">
    <property type="entry name" value="Glycosidases"/>
    <property type="match status" value="1"/>
</dbReference>
<dbReference type="GO" id="GO:0004553">
    <property type="term" value="F:hydrolase activity, hydrolyzing O-glycosyl compounds"/>
    <property type="evidence" value="ECO:0007669"/>
    <property type="project" value="InterPro"/>
</dbReference>
<dbReference type="Gene3D" id="2.60.120.260">
    <property type="entry name" value="Galactose-binding domain-like"/>
    <property type="match status" value="1"/>
</dbReference>
<evidence type="ECO:0000259" key="5">
    <source>
        <dbReference type="Pfam" id="PF02836"/>
    </source>
</evidence>
<keyword evidence="8" id="KW-1185">Reference proteome</keyword>
<dbReference type="Gene3D" id="2.60.40.10">
    <property type="entry name" value="Immunoglobulins"/>
    <property type="match status" value="1"/>
</dbReference>
<reference evidence="8" key="1">
    <citation type="submission" date="2018-11" db="EMBL/GenBank/DDBJ databases">
        <title>Complete genome sequence of Paenibacillus sp. ML311-T8.</title>
        <authorList>
            <person name="Nam Y.-D."/>
            <person name="Kang J."/>
            <person name="Chung W.-H."/>
            <person name="Park Y.S."/>
        </authorList>
    </citation>
    <scope>NUCLEOTIDE SEQUENCE [LARGE SCALE GENOMIC DNA]</scope>
    <source>
        <strain evidence="8">ML311-T8</strain>
    </source>
</reference>
<sequence length="578" mass="66717">MDYPRPQFERTEWLNLNGEWEFDYDDQQVGDQEKWYLAHDFNKRIQVPFCFQSSLSGIGDTGFHDIVWYRTKVALPEQFAGKRSIMHFGAVDYAAWVWVNGQLVKYHEGGHTPFSVDITEQLNDGENVIIVKAQDFSRDYTLPKGKQYWLEESASIFYTRTTGIWQTVWLEPLAETYLEKVKLTPDIDAKEIKVSTFFQGSLKETLHLKTIISFAGTPVTEEIIKVNSNEMSRRIGLPDFNDHGSGRLWSPEHPNLYDVEFILLDGDNEIDRVKSYFGMRKISIEAGRVCLNNRFYYMKLVLDQGYFPEGILTPPSDDAIKQDVELTKAMGFNGARKHQKVEDPRYLYWCDRLGLLVWGEMANASDFSETYVRRITAEWQEAVERDYNHPCIVAWVPLNESWGVPNILVDKLQQQHALAMYHLTKSLDSTRLVISNDGWEHVKSDICTIHDYESNREVLTDRYSSAEKAVSAFPANRWINVPGYPYQGEPIHVSEYGGISFKKSDWEGWGYSAAQSDEDFIERYKAVTVPLLQSPVVQGFCYTQLTDVEQEINGLLTYDRKPKVALEIIKQINDGKVN</sequence>
<feature type="domain" description="Glycoside hydrolase family 2 immunoglobulin-like beta-sandwich" evidence="4">
    <location>
        <begin position="176"/>
        <end position="280"/>
    </location>
</feature>
<dbReference type="InterPro" id="IPR006104">
    <property type="entry name" value="Glyco_hydro_2_N"/>
</dbReference>
<feature type="domain" description="Glycoside hydrolase family 2 catalytic" evidence="5">
    <location>
        <begin position="318"/>
        <end position="572"/>
    </location>
</feature>
<dbReference type="EMBL" id="CP034235">
    <property type="protein sequence ID" value="QGR00293.1"/>
    <property type="molecule type" value="Genomic_DNA"/>
</dbReference>
<dbReference type="OrthoDB" id="9762066at2"/>
<dbReference type="Pfam" id="PF00703">
    <property type="entry name" value="Glyco_hydro_2"/>
    <property type="match status" value="1"/>
</dbReference>
<protein>
    <submittedName>
        <fullName evidence="7">Glycoside hydrolase family 2</fullName>
    </submittedName>
</protein>
<name>A0A6B8RWN4_9BACL</name>
<dbReference type="InterPro" id="IPR008979">
    <property type="entry name" value="Galactose-bd-like_sf"/>
</dbReference>
<dbReference type="SUPFAM" id="SSF49303">
    <property type="entry name" value="beta-Galactosidase/glucuronidase domain"/>
    <property type="match status" value="1"/>
</dbReference>
<gene>
    <name evidence="7" type="ORF">EHS13_29270</name>
</gene>
<proteinExistence type="inferred from homology"/>
<evidence type="ECO:0000313" key="7">
    <source>
        <dbReference type="EMBL" id="QGR00293.1"/>
    </source>
</evidence>
<evidence type="ECO:0000259" key="4">
    <source>
        <dbReference type="Pfam" id="PF00703"/>
    </source>
</evidence>